<reference evidence="2" key="1">
    <citation type="submission" date="2023-03" db="EMBL/GenBank/DDBJ databases">
        <title>MT1 and MT2 Draft Genomes of Novel Species.</title>
        <authorList>
            <person name="Venkateswaran K."/>
        </authorList>
    </citation>
    <scope>NUCLEOTIDE SEQUENCE</scope>
    <source>
        <strain evidence="2">F6_8S_P_1A</strain>
    </source>
</reference>
<evidence type="ECO:0000313" key="2">
    <source>
        <dbReference type="EMBL" id="MDN4597604.1"/>
    </source>
</evidence>
<name>A0ABT8IXQ5_9MICO</name>
<protein>
    <submittedName>
        <fullName evidence="2">Uncharacterized protein</fullName>
    </submittedName>
</protein>
<keyword evidence="3" id="KW-1185">Reference proteome</keyword>
<comment type="caution">
    <text evidence="2">The sequence shown here is derived from an EMBL/GenBank/DDBJ whole genome shotgun (WGS) entry which is preliminary data.</text>
</comment>
<dbReference type="EMBL" id="JAROCB010000002">
    <property type="protein sequence ID" value="MDN4597604.1"/>
    <property type="molecule type" value="Genomic_DNA"/>
</dbReference>
<proteinExistence type="predicted"/>
<dbReference type="PROSITE" id="PS51257">
    <property type="entry name" value="PROKAR_LIPOPROTEIN"/>
    <property type="match status" value="1"/>
</dbReference>
<dbReference type="RefSeq" id="WP_301218740.1">
    <property type="nucleotide sequence ID" value="NZ_JAROCB010000002.1"/>
</dbReference>
<feature type="signal peptide" evidence="1">
    <location>
        <begin position="1"/>
        <end position="35"/>
    </location>
</feature>
<evidence type="ECO:0000313" key="3">
    <source>
        <dbReference type="Proteomes" id="UP001174210"/>
    </source>
</evidence>
<organism evidence="2 3">
    <name type="scientific">Leifsonia virtsii</name>
    <dbReference type="NCBI Taxonomy" id="3035915"/>
    <lineage>
        <taxon>Bacteria</taxon>
        <taxon>Bacillati</taxon>
        <taxon>Actinomycetota</taxon>
        <taxon>Actinomycetes</taxon>
        <taxon>Micrococcales</taxon>
        <taxon>Microbacteriaceae</taxon>
        <taxon>Leifsonia</taxon>
    </lineage>
</organism>
<keyword evidence="1" id="KW-0732">Signal</keyword>
<feature type="chain" id="PRO_5046313247" evidence="1">
    <location>
        <begin position="36"/>
        <end position="262"/>
    </location>
</feature>
<gene>
    <name evidence="2" type="ORF">P5G59_10670</name>
</gene>
<accession>A0ABT8IXQ5</accession>
<sequence length="262" mass="26974">MSRHPLARALATAAALGTVALASVALTACTTTATAHTPTPAASVSTADWPTARLFHVGRATMELEMPTGARSLRVDFSCTAGLFAVAPALGGIDTRSGTCGGAQTFDFDLGHTYPGTRVRVDLTVPDDSRFAATLAFSPRPFVPDQATKKQCAELSTITEAFWNADQAHEHGDLTDAGWAQKTADAKTRLATLSESTQRDGASAGLLGPVIPQLAAWLTGDGDHPGGLLHAPLGDFTAADSLAGQICESNGTPIIVNSSYGG</sequence>
<dbReference type="Proteomes" id="UP001174210">
    <property type="component" value="Unassembled WGS sequence"/>
</dbReference>
<evidence type="ECO:0000256" key="1">
    <source>
        <dbReference type="SAM" id="SignalP"/>
    </source>
</evidence>